<evidence type="ECO:0000256" key="3">
    <source>
        <dbReference type="ARBA" id="ARBA00022448"/>
    </source>
</evidence>
<dbReference type="PANTHER" id="PTHR30614:SF0">
    <property type="entry name" value="L-CYSTINE TRANSPORT SYSTEM PERMEASE PROTEIN TCYL"/>
    <property type="match status" value="1"/>
</dbReference>
<dbReference type="CDD" id="cd06261">
    <property type="entry name" value="TM_PBP2"/>
    <property type="match status" value="1"/>
</dbReference>
<dbReference type="SUPFAM" id="SSF161098">
    <property type="entry name" value="MetI-like"/>
    <property type="match status" value="1"/>
</dbReference>
<reference evidence="11 12" key="1">
    <citation type="submission" date="2024-06" db="EMBL/GenBank/DDBJ databases">
        <authorList>
            <person name="Kim D.-U."/>
        </authorList>
    </citation>
    <scope>NUCLEOTIDE SEQUENCE [LARGE SCALE GENOMIC DNA]</scope>
    <source>
        <strain evidence="11 12">KACC15460</strain>
    </source>
</reference>
<evidence type="ECO:0000256" key="2">
    <source>
        <dbReference type="ARBA" id="ARBA00010072"/>
    </source>
</evidence>
<dbReference type="InterPro" id="IPR014342">
    <property type="entry name" value="Ectoine_EhuC"/>
</dbReference>
<protein>
    <submittedName>
        <fullName evidence="11">Ectoine/hydroxyectoine ABC transporter permease subunit EhuC</fullName>
    </submittedName>
</protein>
<dbReference type="NCBIfam" id="TIGR03004">
    <property type="entry name" value="ectoine_ehuC"/>
    <property type="match status" value="1"/>
</dbReference>
<dbReference type="InterPro" id="IPR000515">
    <property type="entry name" value="MetI-like"/>
</dbReference>
<name>A0ABV2DJ72_9HYPH</name>
<sequence>MTDSFAKLAELMPLLLEGAWATLRISAMSLVAAMAVAFLIGMARLSGLRPLRIGAVIFVEFFRGTSLLVQLFFLYFILPLYHIRLGAETTAVLGIGLNLGAYGSEIVRSAIASIGIGQYEAARSLSLPRWITFSKIIFPQAMLIMLPSFGNLAIEIVKATALVSLITITELTQTGHNLINATGDTSLVWLIILVMYLAINTPLNLLVSWAEKRAGRFKQGKSRVV</sequence>
<keyword evidence="7 9" id="KW-1133">Transmembrane helix</keyword>
<dbReference type="Gene3D" id="1.10.3720.10">
    <property type="entry name" value="MetI-like"/>
    <property type="match status" value="1"/>
</dbReference>
<dbReference type="NCBIfam" id="TIGR01726">
    <property type="entry name" value="HEQRo_perm_3TM"/>
    <property type="match status" value="1"/>
</dbReference>
<dbReference type="RefSeq" id="WP_354461966.1">
    <property type="nucleotide sequence ID" value="NZ_JBEWSZ010000001.1"/>
</dbReference>
<keyword evidence="8 9" id="KW-0472">Membrane</keyword>
<dbReference type="InterPro" id="IPR043429">
    <property type="entry name" value="ArtM/GltK/GlnP/TcyL/YhdX-like"/>
</dbReference>
<evidence type="ECO:0000259" key="10">
    <source>
        <dbReference type="PROSITE" id="PS50928"/>
    </source>
</evidence>
<dbReference type="InterPro" id="IPR035906">
    <property type="entry name" value="MetI-like_sf"/>
</dbReference>
<proteinExistence type="inferred from homology"/>
<evidence type="ECO:0000256" key="9">
    <source>
        <dbReference type="RuleBase" id="RU363032"/>
    </source>
</evidence>
<evidence type="ECO:0000256" key="4">
    <source>
        <dbReference type="ARBA" id="ARBA00022475"/>
    </source>
</evidence>
<keyword evidence="3 9" id="KW-0813">Transport</keyword>
<feature type="transmembrane region" description="Helical" evidence="9">
    <location>
        <begin position="187"/>
        <end position="209"/>
    </location>
</feature>
<evidence type="ECO:0000256" key="5">
    <source>
        <dbReference type="ARBA" id="ARBA00022692"/>
    </source>
</evidence>
<accession>A0ABV2DJ72</accession>
<evidence type="ECO:0000256" key="1">
    <source>
        <dbReference type="ARBA" id="ARBA00004429"/>
    </source>
</evidence>
<evidence type="ECO:0000313" key="12">
    <source>
        <dbReference type="Proteomes" id="UP001548832"/>
    </source>
</evidence>
<feature type="domain" description="ABC transmembrane type-1" evidence="10">
    <location>
        <begin position="19"/>
        <end position="207"/>
    </location>
</feature>
<comment type="caution">
    <text evidence="11">The sequence shown here is derived from an EMBL/GenBank/DDBJ whole genome shotgun (WGS) entry which is preliminary data.</text>
</comment>
<keyword evidence="4" id="KW-1003">Cell membrane</keyword>
<keyword evidence="5 9" id="KW-0812">Transmembrane</keyword>
<evidence type="ECO:0000256" key="6">
    <source>
        <dbReference type="ARBA" id="ARBA00022970"/>
    </source>
</evidence>
<dbReference type="PANTHER" id="PTHR30614">
    <property type="entry name" value="MEMBRANE COMPONENT OF AMINO ACID ABC TRANSPORTER"/>
    <property type="match status" value="1"/>
</dbReference>
<dbReference type="PROSITE" id="PS50928">
    <property type="entry name" value="ABC_TM1"/>
    <property type="match status" value="1"/>
</dbReference>
<dbReference type="EMBL" id="JBEWSZ010000001">
    <property type="protein sequence ID" value="MET2830057.1"/>
    <property type="molecule type" value="Genomic_DNA"/>
</dbReference>
<keyword evidence="12" id="KW-1185">Reference proteome</keyword>
<dbReference type="Pfam" id="PF00528">
    <property type="entry name" value="BPD_transp_1"/>
    <property type="match status" value="1"/>
</dbReference>
<comment type="subcellular location">
    <subcellularLocation>
        <location evidence="1">Cell inner membrane</location>
        <topology evidence="1">Multi-pass membrane protein</topology>
    </subcellularLocation>
    <subcellularLocation>
        <location evidence="9">Cell membrane</location>
        <topology evidence="9">Multi-pass membrane protein</topology>
    </subcellularLocation>
</comment>
<keyword evidence="6" id="KW-0029">Amino-acid transport</keyword>
<dbReference type="InterPro" id="IPR010065">
    <property type="entry name" value="AA_ABC_transptr_permease_3TM"/>
</dbReference>
<organism evidence="11 12">
    <name type="scientific">Mesorhizobium shangrilense</name>
    <dbReference type="NCBI Taxonomy" id="460060"/>
    <lineage>
        <taxon>Bacteria</taxon>
        <taxon>Pseudomonadati</taxon>
        <taxon>Pseudomonadota</taxon>
        <taxon>Alphaproteobacteria</taxon>
        <taxon>Hyphomicrobiales</taxon>
        <taxon>Phyllobacteriaceae</taxon>
        <taxon>Mesorhizobium</taxon>
    </lineage>
</organism>
<evidence type="ECO:0000256" key="8">
    <source>
        <dbReference type="ARBA" id="ARBA00023136"/>
    </source>
</evidence>
<gene>
    <name evidence="11" type="primary">ehuC</name>
    <name evidence="11" type="ORF">ABVQ20_24060</name>
</gene>
<evidence type="ECO:0000256" key="7">
    <source>
        <dbReference type="ARBA" id="ARBA00022989"/>
    </source>
</evidence>
<evidence type="ECO:0000313" key="11">
    <source>
        <dbReference type="EMBL" id="MET2830057.1"/>
    </source>
</evidence>
<feature type="transmembrane region" description="Helical" evidence="9">
    <location>
        <begin position="20"/>
        <end position="41"/>
    </location>
</feature>
<feature type="transmembrane region" description="Helical" evidence="9">
    <location>
        <begin position="53"/>
        <end position="78"/>
    </location>
</feature>
<comment type="similarity">
    <text evidence="2">Belongs to the binding-protein-dependent transport system permease family. HisMQ subfamily.</text>
</comment>
<dbReference type="Proteomes" id="UP001548832">
    <property type="component" value="Unassembled WGS sequence"/>
</dbReference>